<evidence type="ECO:0000313" key="2">
    <source>
        <dbReference type="Proteomes" id="UP001501867"/>
    </source>
</evidence>
<keyword evidence="2" id="KW-1185">Reference proteome</keyword>
<name>A0ABP3FIC1_9ACTN</name>
<dbReference type="EMBL" id="BAAABV010000028">
    <property type="protein sequence ID" value="GAA0316843.1"/>
    <property type="molecule type" value="Genomic_DNA"/>
</dbReference>
<comment type="caution">
    <text evidence="1">The sequence shown here is derived from an EMBL/GenBank/DDBJ whole genome shotgun (WGS) entry which is preliminary data.</text>
</comment>
<evidence type="ECO:0008006" key="3">
    <source>
        <dbReference type="Google" id="ProtNLM"/>
    </source>
</evidence>
<dbReference type="RefSeq" id="WP_344167132.1">
    <property type="nucleotide sequence ID" value="NZ_BAAABV010000028.1"/>
</dbReference>
<evidence type="ECO:0000313" key="1">
    <source>
        <dbReference type="EMBL" id="GAA0316843.1"/>
    </source>
</evidence>
<proteinExistence type="predicted"/>
<dbReference type="Proteomes" id="UP001501867">
    <property type="component" value="Unassembled WGS sequence"/>
</dbReference>
<protein>
    <recommendedName>
        <fullName evidence="3">Secreted protein</fullName>
    </recommendedName>
</protein>
<organism evidence="1 2">
    <name type="scientific">Streptomyces polychromogenes</name>
    <dbReference type="NCBI Taxonomy" id="67342"/>
    <lineage>
        <taxon>Bacteria</taxon>
        <taxon>Bacillati</taxon>
        <taxon>Actinomycetota</taxon>
        <taxon>Actinomycetes</taxon>
        <taxon>Kitasatosporales</taxon>
        <taxon>Streptomycetaceae</taxon>
        <taxon>Streptomyces</taxon>
    </lineage>
</organism>
<sequence length="116" mass="11360">MSAMPSLVVTTATAVTCGHLAPVQDVPFQTRALALGAPIATVLDQLLPVGCPGVSGSPPCTKAVWTGTAPRVLAGGQPVLVQSLPPAGPVPGDGVCAGPPPTTPLVHACQPRVTAG</sequence>
<accession>A0ABP3FIC1</accession>
<reference evidence="2" key="1">
    <citation type="journal article" date="2019" name="Int. J. Syst. Evol. Microbiol.">
        <title>The Global Catalogue of Microorganisms (GCM) 10K type strain sequencing project: providing services to taxonomists for standard genome sequencing and annotation.</title>
        <authorList>
            <consortium name="The Broad Institute Genomics Platform"/>
            <consortium name="The Broad Institute Genome Sequencing Center for Infectious Disease"/>
            <person name="Wu L."/>
            <person name="Ma J."/>
        </authorList>
    </citation>
    <scope>NUCLEOTIDE SEQUENCE [LARGE SCALE GENOMIC DNA]</scope>
    <source>
        <strain evidence="2">JCM 4505</strain>
    </source>
</reference>
<gene>
    <name evidence="1" type="ORF">GCM10010302_64920</name>
</gene>